<dbReference type="SMART" id="SM00267">
    <property type="entry name" value="GGDEF"/>
    <property type="match status" value="1"/>
</dbReference>
<dbReference type="Pfam" id="PF00990">
    <property type="entry name" value="GGDEF"/>
    <property type="match status" value="1"/>
</dbReference>
<dbReference type="SUPFAM" id="SSF55073">
    <property type="entry name" value="Nucleotide cyclase"/>
    <property type="match status" value="1"/>
</dbReference>
<gene>
    <name evidence="6" type="ORF">N788_05690</name>
</gene>
<dbReference type="EMBL" id="AVCJ01000034">
    <property type="protein sequence ID" value="KFL36036.1"/>
    <property type="molecule type" value="Genomic_DNA"/>
</dbReference>
<dbReference type="NCBIfam" id="TIGR00254">
    <property type="entry name" value="GGDEF"/>
    <property type="match status" value="1"/>
</dbReference>
<protein>
    <recommendedName>
        <fullName evidence="8">Histidine kinase</fullName>
    </recommendedName>
</protein>
<dbReference type="SUPFAM" id="SSF141868">
    <property type="entry name" value="EAL domain-like"/>
    <property type="match status" value="1"/>
</dbReference>
<dbReference type="PANTHER" id="PTHR44757">
    <property type="entry name" value="DIGUANYLATE CYCLASE DGCP"/>
    <property type="match status" value="1"/>
</dbReference>
<dbReference type="InterPro" id="IPR013655">
    <property type="entry name" value="PAS_fold_3"/>
</dbReference>
<dbReference type="CDD" id="cd00130">
    <property type="entry name" value="PAS"/>
    <property type="match status" value="1"/>
</dbReference>
<dbReference type="Proteomes" id="UP000029085">
    <property type="component" value="Unassembled WGS sequence"/>
</dbReference>
<feature type="domain" description="GGDEF" evidence="5">
    <location>
        <begin position="544"/>
        <end position="677"/>
    </location>
</feature>
<dbReference type="SMART" id="SM00052">
    <property type="entry name" value="EAL"/>
    <property type="match status" value="1"/>
</dbReference>
<dbReference type="InterPro" id="IPR000014">
    <property type="entry name" value="PAS"/>
</dbReference>
<dbReference type="FunFam" id="3.30.70.270:FF:000001">
    <property type="entry name" value="Diguanylate cyclase domain protein"/>
    <property type="match status" value="1"/>
</dbReference>
<dbReference type="Gene3D" id="2.10.70.100">
    <property type="match status" value="1"/>
</dbReference>
<proteinExistence type="predicted"/>
<dbReference type="Gene3D" id="3.30.70.270">
    <property type="match status" value="1"/>
</dbReference>
<dbReference type="InterPro" id="IPR001610">
    <property type="entry name" value="PAC"/>
</dbReference>
<comment type="cofactor">
    <cofactor evidence="1">
        <name>Mg(2+)</name>
        <dbReference type="ChEBI" id="CHEBI:18420"/>
    </cofactor>
</comment>
<dbReference type="GO" id="GO:0003824">
    <property type="term" value="F:catalytic activity"/>
    <property type="evidence" value="ECO:0007669"/>
    <property type="project" value="UniProtKB-ARBA"/>
</dbReference>
<dbReference type="InterPro" id="IPR052155">
    <property type="entry name" value="Biofilm_reg_signaling"/>
</dbReference>
<dbReference type="SMART" id="SM00086">
    <property type="entry name" value="PAC"/>
    <property type="match status" value="3"/>
</dbReference>
<dbReference type="STRING" id="1121014.N788_05690"/>
<dbReference type="CDD" id="cd01949">
    <property type="entry name" value="GGDEF"/>
    <property type="match status" value="1"/>
</dbReference>
<feature type="domain" description="PAC" evidence="3">
    <location>
        <begin position="204"/>
        <end position="257"/>
    </location>
</feature>
<dbReference type="InterPro" id="IPR043128">
    <property type="entry name" value="Rev_trsase/Diguanyl_cyclase"/>
</dbReference>
<dbReference type="InterPro" id="IPR000160">
    <property type="entry name" value="GGDEF_dom"/>
</dbReference>
<keyword evidence="7" id="KW-1185">Reference proteome</keyword>
<dbReference type="CDD" id="cd01948">
    <property type="entry name" value="EAL"/>
    <property type="match status" value="1"/>
</dbReference>
<evidence type="ECO:0000313" key="7">
    <source>
        <dbReference type="Proteomes" id="UP000029085"/>
    </source>
</evidence>
<dbReference type="InterPro" id="IPR035965">
    <property type="entry name" value="PAS-like_dom_sf"/>
</dbReference>
<dbReference type="SUPFAM" id="SSF55785">
    <property type="entry name" value="PYP-like sensor domain (PAS domain)"/>
    <property type="match status" value="3"/>
</dbReference>
<dbReference type="InterPro" id="IPR029787">
    <property type="entry name" value="Nucleotide_cyclase"/>
</dbReference>
<feature type="domain" description="EAL" evidence="4">
    <location>
        <begin position="686"/>
        <end position="940"/>
    </location>
</feature>
<dbReference type="PROSITE" id="PS50883">
    <property type="entry name" value="EAL"/>
    <property type="match status" value="1"/>
</dbReference>
<dbReference type="Pfam" id="PF00563">
    <property type="entry name" value="EAL"/>
    <property type="match status" value="1"/>
</dbReference>
<dbReference type="InterPro" id="IPR035919">
    <property type="entry name" value="EAL_sf"/>
</dbReference>
<dbReference type="PROSITE" id="PS50887">
    <property type="entry name" value="GGDEF"/>
    <property type="match status" value="1"/>
</dbReference>
<feature type="domain" description="PAS" evidence="2">
    <location>
        <begin position="128"/>
        <end position="200"/>
    </location>
</feature>
<dbReference type="AlphaFoldDB" id="A0A087MGN3"/>
<dbReference type="Gene3D" id="3.30.450.20">
    <property type="entry name" value="PAS domain"/>
    <property type="match status" value="3"/>
</dbReference>
<sequence>MADATSRPTDPAGADVNADHAFLASLLQHPSRRALLALDAQGRVIVGNDRARGLVGGQVEADLRRALADGMAQLAEHPDREILHHHEAADCKLDCLLRAVTGPDGGILGYTVSIYSHDEAPDLAESPDRARWRYALENAQDGLWDWDAERDQVYRSGRCFTMLGYSRDAFAGSFDAWQGLIHPDDRPRMKVALHAHLTGERENYIVDYRVRDANGRWRWVLDRGRAITWDSVGKPQRVVGTHTDIHDYKQIEAQLRERELILNQAQHVAHLGNWSWDPENDRLWWSDELYWIVGLSNTQSPPKFRNQRHLFTPESYARLHAASVALLKHATPYALEVVMLRPNGERRIVQARAEAILSDDGRVQSLVGVLHDITEQRAAEENSRWRNDLLDRIAAMGRIGGFELFVDTGELHWTDENYRIHGIEPGTPLRFEDTLPSYTPESAQKLQSAFRRMIQEHVPEHSDELCFVTPDERRIWLRVTGSLEVRDGKPYRITGLTQDITEEHEAGERIEQLAHYDTLTGLPNRFLFRERALESIELAHRTEKPLALLFLDLDRFKYINDTQGHEAGDLLLQEISGRLRQCVRASDLVGRLGGDEFLVLLREIARPEDAAVVARKIIDAVGAPMELASGEAQVGCSIGIAILGENSADLEALLRAADTAMYAAKDAGRNTFQFYNASFYERVQRRVTLEQELRQALARDELHLAFQPTISMKDNAVACIEALLRWTTTAGEARFPAEFIPVAEDCGEILPIGRWVLGEACRQARQWHEAGLVFGRIAVNVSALQLRDPEFANHVIEACEREQWPTDRLVLELTESALMRESEVLRNTFAVFKAHGITLSIDDFGTGFSNLGYLHRFPLRNLKIDRSFISRMDTAPNMLELTHAVVSLGHALGLSVVAEGVETENVLQLLRQQGCDEAQGYLFTRPLAGEDMATWLAAQG</sequence>
<feature type="domain" description="PAC" evidence="3">
    <location>
        <begin position="333"/>
        <end position="385"/>
    </location>
</feature>
<dbReference type="Pfam" id="PF08447">
    <property type="entry name" value="PAS_3"/>
    <property type="match status" value="2"/>
</dbReference>
<dbReference type="PATRIC" id="fig|1121014.3.peg.2043"/>
<comment type="caution">
    <text evidence="6">The sequence shown here is derived from an EMBL/GenBank/DDBJ whole genome shotgun (WGS) entry which is preliminary data.</text>
</comment>
<feature type="domain" description="PAC" evidence="3">
    <location>
        <begin position="461"/>
        <end position="512"/>
    </location>
</feature>
<dbReference type="PROSITE" id="PS50112">
    <property type="entry name" value="PAS"/>
    <property type="match status" value="1"/>
</dbReference>
<dbReference type="InterPro" id="IPR000700">
    <property type="entry name" value="PAS-assoc_C"/>
</dbReference>
<dbReference type="NCBIfam" id="TIGR00229">
    <property type="entry name" value="sensory_box"/>
    <property type="match status" value="1"/>
</dbReference>
<evidence type="ECO:0000259" key="3">
    <source>
        <dbReference type="PROSITE" id="PS50113"/>
    </source>
</evidence>
<evidence type="ECO:0008006" key="8">
    <source>
        <dbReference type="Google" id="ProtNLM"/>
    </source>
</evidence>
<evidence type="ECO:0000259" key="5">
    <source>
        <dbReference type="PROSITE" id="PS50887"/>
    </source>
</evidence>
<evidence type="ECO:0000313" key="6">
    <source>
        <dbReference type="EMBL" id="KFL36036.1"/>
    </source>
</evidence>
<evidence type="ECO:0000259" key="4">
    <source>
        <dbReference type="PROSITE" id="PS50883"/>
    </source>
</evidence>
<organism evidence="6 7">
    <name type="scientific">Arenimonas donghaensis DSM 18148 = HO3-R19</name>
    <dbReference type="NCBI Taxonomy" id="1121014"/>
    <lineage>
        <taxon>Bacteria</taxon>
        <taxon>Pseudomonadati</taxon>
        <taxon>Pseudomonadota</taxon>
        <taxon>Gammaproteobacteria</taxon>
        <taxon>Lysobacterales</taxon>
        <taxon>Lysobacteraceae</taxon>
        <taxon>Arenimonas</taxon>
    </lineage>
</organism>
<accession>A0A087MGN3</accession>
<name>A0A087MGN3_9GAMM</name>
<dbReference type="Pfam" id="PF13426">
    <property type="entry name" value="PAS_9"/>
    <property type="match status" value="1"/>
</dbReference>
<dbReference type="PROSITE" id="PS50113">
    <property type="entry name" value="PAC"/>
    <property type="match status" value="3"/>
</dbReference>
<dbReference type="SMART" id="SM00091">
    <property type="entry name" value="PAS"/>
    <property type="match status" value="2"/>
</dbReference>
<reference evidence="7" key="1">
    <citation type="submission" date="2013-08" db="EMBL/GenBank/DDBJ databases">
        <title>Genome sequencing of Arenimonas donghaensis.</title>
        <authorList>
            <person name="Chen F."/>
            <person name="Wang G."/>
        </authorList>
    </citation>
    <scope>NUCLEOTIDE SEQUENCE [LARGE SCALE GENOMIC DNA]</scope>
    <source>
        <strain evidence="7">HO3-R19</strain>
    </source>
</reference>
<evidence type="ECO:0000259" key="2">
    <source>
        <dbReference type="PROSITE" id="PS50112"/>
    </source>
</evidence>
<dbReference type="InterPro" id="IPR001633">
    <property type="entry name" value="EAL_dom"/>
</dbReference>
<dbReference type="Gene3D" id="3.20.20.450">
    <property type="entry name" value="EAL domain"/>
    <property type="match status" value="1"/>
</dbReference>
<dbReference type="PANTHER" id="PTHR44757:SF2">
    <property type="entry name" value="BIOFILM ARCHITECTURE MAINTENANCE PROTEIN MBAA"/>
    <property type="match status" value="1"/>
</dbReference>
<reference evidence="6 7" key="2">
    <citation type="journal article" date="2015" name="Stand. Genomic Sci.">
        <title>High quality draft genomic sequence of Arenimonas donghaensis DSM 18148(T).</title>
        <authorList>
            <person name="Chen F."/>
            <person name="Wang H."/>
            <person name="Cao Y."/>
            <person name="Li X."/>
            <person name="Wang G."/>
        </authorList>
    </citation>
    <scope>NUCLEOTIDE SEQUENCE [LARGE SCALE GENOMIC DNA]</scope>
    <source>
        <strain evidence="6 7">HO3-R19</strain>
    </source>
</reference>
<evidence type="ECO:0000256" key="1">
    <source>
        <dbReference type="ARBA" id="ARBA00001946"/>
    </source>
</evidence>